<evidence type="ECO:0000313" key="3">
    <source>
        <dbReference type="EMBL" id="EDO28827.1"/>
    </source>
</evidence>
<accession>A7T5D4</accession>
<name>A7T5D4_NEMVE</name>
<evidence type="ECO:0008006" key="5">
    <source>
        <dbReference type="Google" id="ProtNLM"/>
    </source>
</evidence>
<dbReference type="InParanoid" id="A7T5D4"/>
<dbReference type="InterPro" id="IPR029021">
    <property type="entry name" value="Prot-tyrosine_phosphatase-like"/>
</dbReference>
<feature type="non-terminal residue" evidence="3">
    <location>
        <position position="1"/>
    </location>
</feature>
<reference evidence="3 4" key="1">
    <citation type="journal article" date="2007" name="Science">
        <title>Sea anemone genome reveals ancestral eumetazoan gene repertoire and genomic organization.</title>
        <authorList>
            <person name="Putnam N.H."/>
            <person name="Srivastava M."/>
            <person name="Hellsten U."/>
            <person name="Dirks B."/>
            <person name="Chapman J."/>
            <person name="Salamov A."/>
            <person name="Terry A."/>
            <person name="Shapiro H."/>
            <person name="Lindquist E."/>
            <person name="Kapitonov V.V."/>
            <person name="Jurka J."/>
            <person name="Genikhovich G."/>
            <person name="Grigoriev I.V."/>
            <person name="Lucas S.M."/>
            <person name="Steele R.E."/>
            <person name="Finnerty J.R."/>
            <person name="Technau U."/>
            <person name="Martindale M.Q."/>
            <person name="Rokhsar D.S."/>
        </authorList>
    </citation>
    <scope>NUCLEOTIDE SEQUENCE [LARGE SCALE GENOMIC DNA]</scope>
    <source>
        <strain evidence="4">CH2 X CH6</strain>
    </source>
</reference>
<dbReference type="STRING" id="45351.A7T5D4"/>
<dbReference type="PANTHER" id="PTHR19134:SF449">
    <property type="entry name" value="TYROSINE-PROTEIN PHOSPHATASE 1"/>
    <property type="match status" value="1"/>
</dbReference>
<dbReference type="AlphaFoldDB" id="A7T5D4"/>
<dbReference type="PROSITE" id="PS50055">
    <property type="entry name" value="TYR_PHOSPHATASE_PTP"/>
    <property type="match status" value="1"/>
</dbReference>
<keyword evidence="4" id="KW-1185">Reference proteome</keyword>
<dbReference type="GO" id="GO:0004725">
    <property type="term" value="F:protein tyrosine phosphatase activity"/>
    <property type="evidence" value="ECO:0007669"/>
    <property type="project" value="InterPro"/>
</dbReference>
<proteinExistence type="predicted"/>
<dbReference type="PANTHER" id="PTHR19134">
    <property type="entry name" value="RECEPTOR-TYPE TYROSINE-PROTEIN PHOSPHATASE"/>
    <property type="match status" value="1"/>
</dbReference>
<feature type="domain" description="Tyrosine specific protein phosphatases" evidence="2">
    <location>
        <begin position="1"/>
        <end position="48"/>
    </location>
</feature>
<dbReference type="HOGENOM" id="CLU_187812_1_0_1"/>
<dbReference type="OMA" id="QYITIYE"/>
<protein>
    <recommendedName>
        <fullName evidence="5">Protein-tyrosine-phosphatase</fullName>
    </recommendedName>
</protein>
<feature type="domain" description="Tyrosine-protein phosphatase" evidence="1">
    <location>
        <begin position="1"/>
        <end position="57"/>
    </location>
</feature>
<organism evidence="3 4">
    <name type="scientific">Nematostella vectensis</name>
    <name type="common">Starlet sea anemone</name>
    <dbReference type="NCBI Taxonomy" id="45351"/>
    <lineage>
        <taxon>Eukaryota</taxon>
        <taxon>Metazoa</taxon>
        <taxon>Cnidaria</taxon>
        <taxon>Anthozoa</taxon>
        <taxon>Hexacorallia</taxon>
        <taxon>Actiniaria</taxon>
        <taxon>Edwardsiidae</taxon>
        <taxon>Nematostella</taxon>
    </lineage>
</organism>
<dbReference type="Proteomes" id="UP000001593">
    <property type="component" value="Unassembled WGS sequence"/>
</dbReference>
<dbReference type="InterPro" id="IPR050348">
    <property type="entry name" value="Protein-Tyr_Phosphatase"/>
</dbReference>
<dbReference type="InterPro" id="IPR000242">
    <property type="entry name" value="PTP_cat"/>
</dbReference>
<dbReference type="EMBL" id="DS471134">
    <property type="protein sequence ID" value="EDO28827.1"/>
    <property type="molecule type" value="Genomic_DNA"/>
</dbReference>
<evidence type="ECO:0000259" key="1">
    <source>
        <dbReference type="PROSITE" id="PS50055"/>
    </source>
</evidence>
<dbReference type="PROSITE" id="PS50056">
    <property type="entry name" value="TYR_PHOSPHATASE_2"/>
    <property type="match status" value="1"/>
</dbReference>
<dbReference type="Pfam" id="PF00102">
    <property type="entry name" value="Y_phosphatase"/>
    <property type="match status" value="1"/>
</dbReference>
<sequence length="70" mass="7915">GVGRSGTFCAISSVLERLKTEQVIDVFQVIKRIRVNLPGAVESPTQYVFCYQIIQKYLDSFSDYANFSDC</sequence>
<evidence type="ECO:0000313" key="4">
    <source>
        <dbReference type="Proteomes" id="UP000001593"/>
    </source>
</evidence>
<dbReference type="InterPro" id="IPR000387">
    <property type="entry name" value="Tyr_Pase_dom"/>
</dbReference>
<dbReference type="Gene3D" id="3.90.190.10">
    <property type="entry name" value="Protein tyrosine phosphatase superfamily"/>
    <property type="match status" value="1"/>
</dbReference>
<gene>
    <name evidence="3" type="ORF">NEMVEDRAFT_v1g146607</name>
</gene>
<dbReference type="SUPFAM" id="SSF52799">
    <property type="entry name" value="(Phosphotyrosine protein) phosphatases II"/>
    <property type="match status" value="1"/>
</dbReference>
<dbReference type="eggNOG" id="KOG4228">
    <property type="taxonomic scope" value="Eukaryota"/>
</dbReference>
<dbReference type="PhylomeDB" id="A7T5D4"/>
<evidence type="ECO:0000259" key="2">
    <source>
        <dbReference type="PROSITE" id="PS50056"/>
    </source>
</evidence>